<protein>
    <recommendedName>
        <fullName evidence="3">Prephenate dehydratase</fullName>
        <ecNumber evidence="2">4.2.1.51</ecNumber>
    </recommendedName>
</protein>
<gene>
    <name evidence="11" type="ORF">A0131_12340</name>
</gene>
<evidence type="ECO:0000259" key="9">
    <source>
        <dbReference type="PROSITE" id="PS51171"/>
    </source>
</evidence>
<feature type="domain" description="ACT" evidence="10">
    <location>
        <begin position="188"/>
        <end position="262"/>
    </location>
</feature>
<dbReference type="GO" id="GO:0004664">
    <property type="term" value="F:prephenate dehydratase activity"/>
    <property type="evidence" value="ECO:0007669"/>
    <property type="project" value="UniProtKB-EC"/>
</dbReference>
<dbReference type="Gene3D" id="3.30.70.260">
    <property type="match status" value="1"/>
</dbReference>
<keyword evidence="4" id="KW-0028">Amino-acid biosynthesis</keyword>
<proteinExistence type="predicted"/>
<evidence type="ECO:0000313" key="11">
    <source>
        <dbReference type="EMBL" id="KYH13104.1"/>
    </source>
</evidence>
<dbReference type="SUPFAM" id="SSF53850">
    <property type="entry name" value="Periplasmic binding protein-like II"/>
    <property type="match status" value="1"/>
</dbReference>
<keyword evidence="7" id="KW-0456">Lyase</keyword>
<dbReference type="UniPathway" id="UPA00121">
    <property type="reaction ID" value="UER00345"/>
</dbReference>
<dbReference type="GO" id="GO:0005737">
    <property type="term" value="C:cytoplasm"/>
    <property type="evidence" value="ECO:0007669"/>
    <property type="project" value="TreeGrafter"/>
</dbReference>
<dbReference type="InterPro" id="IPR001086">
    <property type="entry name" value="Preph_deHydtase"/>
</dbReference>
<dbReference type="PROSITE" id="PS51171">
    <property type="entry name" value="PREPHENATE_DEHYDR_3"/>
    <property type="match status" value="1"/>
</dbReference>
<dbReference type="CDD" id="cd04905">
    <property type="entry name" value="ACT_CM-PDT"/>
    <property type="match status" value="1"/>
</dbReference>
<comment type="pathway">
    <text evidence="1">Amino-acid biosynthesis; L-phenylalanine biosynthesis; phenylpyruvate from prephenate: step 1/1.</text>
</comment>
<dbReference type="RefSeq" id="WP_061855611.1">
    <property type="nucleotide sequence ID" value="NZ_LUGM01000004.1"/>
</dbReference>
<evidence type="ECO:0000256" key="3">
    <source>
        <dbReference type="ARBA" id="ARBA00021872"/>
    </source>
</evidence>
<comment type="caution">
    <text evidence="11">The sequence shown here is derived from an EMBL/GenBank/DDBJ whole genome shotgun (WGS) entry which is preliminary data.</text>
</comment>
<feature type="domain" description="Prephenate dehydratase" evidence="9">
    <location>
        <begin position="2"/>
        <end position="175"/>
    </location>
</feature>
<dbReference type="InterPro" id="IPR002912">
    <property type="entry name" value="ACT_dom"/>
</dbReference>
<keyword evidence="6" id="KW-0584">Phenylalanine biosynthesis</keyword>
<dbReference type="AlphaFoldDB" id="A0A151A127"/>
<evidence type="ECO:0000313" key="12">
    <source>
        <dbReference type="Proteomes" id="UP000075418"/>
    </source>
</evidence>
<dbReference type="PANTHER" id="PTHR21022">
    <property type="entry name" value="PREPHENATE DEHYDRATASE P PROTEIN"/>
    <property type="match status" value="1"/>
</dbReference>
<comment type="catalytic activity">
    <reaction evidence="8">
        <text>prephenate + H(+) = 3-phenylpyruvate + CO2 + H2O</text>
        <dbReference type="Rhea" id="RHEA:21648"/>
        <dbReference type="ChEBI" id="CHEBI:15377"/>
        <dbReference type="ChEBI" id="CHEBI:15378"/>
        <dbReference type="ChEBI" id="CHEBI:16526"/>
        <dbReference type="ChEBI" id="CHEBI:18005"/>
        <dbReference type="ChEBI" id="CHEBI:29934"/>
        <dbReference type="EC" id="4.2.1.51"/>
    </reaction>
</comment>
<dbReference type="GO" id="GO:0009094">
    <property type="term" value="P:L-phenylalanine biosynthetic process"/>
    <property type="evidence" value="ECO:0007669"/>
    <property type="project" value="UniProtKB-UniPathway"/>
</dbReference>
<dbReference type="PROSITE" id="PS51671">
    <property type="entry name" value="ACT"/>
    <property type="match status" value="1"/>
</dbReference>
<evidence type="ECO:0000256" key="2">
    <source>
        <dbReference type="ARBA" id="ARBA00013147"/>
    </source>
</evidence>
<sequence>MNLYYLGPKGTFSYLATQQYQTEEEATYIPKSNLYEVVSAVSKDNNAVAVVPIENSIEGTINIVADGLTQENIYAKGEIHLDIQFALYGSDNADVSSIEKVYSIAPAISQTSNYIQQHNFDYDYVDSTIKSLEHIEPGVGAIAPLGSGEAYGYAPIEKNIQDYPHNVTRFLVVSNEPQHIDDASDTMLLITPEYDKPGLLASILNTFALFNINLSWIESRPLKTQLGMYHFFVQADVPRGANLDKVVTILSTLDFQVKIIGSFNKIN</sequence>
<evidence type="ECO:0000259" key="10">
    <source>
        <dbReference type="PROSITE" id="PS51671"/>
    </source>
</evidence>
<accession>A0A151A127</accession>
<evidence type="ECO:0000256" key="8">
    <source>
        <dbReference type="ARBA" id="ARBA00047848"/>
    </source>
</evidence>
<reference evidence="11 12" key="1">
    <citation type="submission" date="2016-02" db="EMBL/GenBank/DDBJ databases">
        <title>Draft genome sequence of hydrocarbon degrading Staphylococcus saprophyticus Strain CNV2, isolated from crude-oil contaminated soil from Noonmati Oil Refinery, Guwahati, Assam, India.</title>
        <authorList>
            <person name="Mukherjee A."/>
            <person name="Chettri B."/>
            <person name="Langpoklakpam J."/>
            <person name="Singh A.K."/>
            <person name="Chattopadhyay D.J."/>
        </authorList>
    </citation>
    <scope>NUCLEOTIDE SEQUENCE [LARGE SCALE GENOMIC DNA]</scope>
    <source>
        <strain evidence="11 12">CNV2</strain>
    </source>
</reference>
<evidence type="ECO:0000256" key="1">
    <source>
        <dbReference type="ARBA" id="ARBA00004741"/>
    </source>
</evidence>
<name>A0A151A127_9STAP</name>
<dbReference type="PANTHER" id="PTHR21022:SF19">
    <property type="entry name" value="PREPHENATE DEHYDRATASE-RELATED"/>
    <property type="match status" value="1"/>
</dbReference>
<evidence type="ECO:0000256" key="5">
    <source>
        <dbReference type="ARBA" id="ARBA00023141"/>
    </source>
</evidence>
<dbReference type="EC" id="4.2.1.51" evidence="2"/>
<evidence type="ECO:0000256" key="7">
    <source>
        <dbReference type="ARBA" id="ARBA00023239"/>
    </source>
</evidence>
<evidence type="ECO:0000256" key="6">
    <source>
        <dbReference type="ARBA" id="ARBA00023222"/>
    </source>
</evidence>
<dbReference type="EMBL" id="LUGM01000004">
    <property type="protein sequence ID" value="KYH13104.1"/>
    <property type="molecule type" value="Genomic_DNA"/>
</dbReference>
<dbReference type="Pfam" id="PF00800">
    <property type="entry name" value="PDT"/>
    <property type="match status" value="1"/>
</dbReference>
<dbReference type="Gene3D" id="3.40.190.10">
    <property type="entry name" value="Periplasmic binding protein-like II"/>
    <property type="match status" value="2"/>
</dbReference>
<keyword evidence="5" id="KW-0057">Aromatic amino acid biosynthesis</keyword>
<dbReference type="SUPFAM" id="SSF55021">
    <property type="entry name" value="ACT-like"/>
    <property type="match status" value="1"/>
</dbReference>
<evidence type="ECO:0000256" key="4">
    <source>
        <dbReference type="ARBA" id="ARBA00022605"/>
    </source>
</evidence>
<organism evidence="11 12">
    <name type="scientific">Staphylococcus kloosii</name>
    <dbReference type="NCBI Taxonomy" id="29384"/>
    <lineage>
        <taxon>Bacteria</taxon>
        <taxon>Bacillati</taxon>
        <taxon>Bacillota</taxon>
        <taxon>Bacilli</taxon>
        <taxon>Bacillales</taxon>
        <taxon>Staphylococcaceae</taxon>
        <taxon>Staphylococcus</taxon>
    </lineage>
</organism>
<dbReference type="InterPro" id="IPR045865">
    <property type="entry name" value="ACT-like_dom_sf"/>
</dbReference>
<dbReference type="Proteomes" id="UP000075418">
    <property type="component" value="Unassembled WGS sequence"/>
</dbReference>